<dbReference type="Proteomes" id="UP001208570">
    <property type="component" value="Unassembled WGS sequence"/>
</dbReference>
<keyword evidence="4" id="KW-1185">Reference proteome</keyword>
<gene>
    <name evidence="3" type="ORF">LSH36_108g07131</name>
</gene>
<dbReference type="Pfam" id="PF02582">
    <property type="entry name" value="DUF155"/>
    <property type="match status" value="1"/>
</dbReference>
<proteinExistence type="inferred from homology"/>
<dbReference type="EMBL" id="JAODUP010000108">
    <property type="protein sequence ID" value="KAK2161898.1"/>
    <property type="molecule type" value="Genomic_DNA"/>
</dbReference>
<dbReference type="InterPro" id="IPR051624">
    <property type="entry name" value="RMD1/Sad1-interacting"/>
</dbReference>
<reference evidence="3" key="1">
    <citation type="journal article" date="2023" name="Mol. Biol. Evol.">
        <title>Third-Generation Sequencing Reveals the Adaptive Role of the Epigenome in Three Deep-Sea Polychaetes.</title>
        <authorList>
            <person name="Perez M."/>
            <person name="Aroh O."/>
            <person name="Sun Y."/>
            <person name="Lan Y."/>
            <person name="Juniper S.K."/>
            <person name="Young C.R."/>
            <person name="Angers B."/>
            <person name="Qian P.Y."/>
        </authorList>
    </citation>
    <scope>NUCLEOTIDE SEQUENCE</scope>
    <source>
        <strain evidence="3">P08H-3</strain>
    </source>
</reference>
<evidence type="ECO:0000313" key="3">
    <source>
        <dbReference type="EMBL" id="KAK2161898.1"/>
    </source>
</evidence>
<name>A0AAD9JYQ4_9ANNE</name>
<dbReference type="AlphaFoldDB" id="A0AAD9JYQ4"/>
<accession>A0AAD9JYQ4</accession>
<dbReference type="PANTHER" id="PTHR16255">
    <property type="entry name" value="REQUIRED FOR MEIOTIC NUCLEAR DIVISION PROTEIN 1 HOMOLOG"/>
    <property type="match status" value="1"/>
</dbReference>
<comment type="similarity">
    <text evidence="1">Belongs to the RMD1/sif2 family.</text>
</comment>
<protein>
    <recommendedName>
        <fullName evidence="2">DUF155 domain-containing protein</fullName>
    </recommendedName>
</protein>
<dbReference type="InterPro" id="IPR003734">
    <property type="entry name" value="DUF155"/>
</dbReference>
<comment type="caution">
    <text evidence="3">The sequence shown here is derived from an EMBL/GenBank/DDBJ whole genome shotgun (WGS) entry which is preliminary data.</text>
</comment>
<feature type="domain" description="DUF155" evidence="2">
    <location>
        <begin position="150"/>
        <end position="330"/>
    </location>
</feature>
<sequence length="398" mass="46817">MMLKSNRIMQICNACKGFSTSLLLRNRHSYLLLKNSQLQKNEVECVHRSPFFVSLQRACYCSVVDMSQADRVYHAAKRATRKKKSKDAAFKDKMFDVMAYSTADKYNLLTLREKLKEQGLYGYVPLPSDMSEEALHVESLYGVEEEPRGIFFFKDGATVFWNTPQVERSSVLKFLRRHQEKPYDEDLVYEEYDRMHYVYQIGSSQLNGDEILLRQVVDKTDLNTQRLEKYAFSNALALSVSLSIWEAMLDQYVESIEFILQDLKDGKNIKMTERDVLRKAGHLLTLRHLINLRSDLLDPPDAYWDREDLESIYIKTCQYLDIARRTRVMNEKLNHCTELMTMLQELLKDKHHTRLEWMIIILIMIEVRLYLKLIIPLRDGRAKNDHSIRSNIKDGMVM</sequence>
<evidence type="ECO:0000256" key="1">
    <source>
        <dbReference type="ARBA" id="ARBA00008306"/>
    </source>
</evidence>
<dbReference type="GO" id="GO:0005739">
    <property type="term" value="C:mitochondrion"/>
    <property type="evidence" value="ECO:0007669"/>
    <property type="project" value="UniProtKB-ARBA"/>
</dbReference>
<evidence type="ECO:0000313" key="4">
    <source>
        <dbReference type="Proteomes" id="UP001208570"/>
    </source>
</evidence>
<dbReference type="GO" id="GO:0070131">
    <property type="term" value="P:positive regulation of mitochondrial translation"/>
    <property type="evidence" value="ECO:0007669"/>
    <property type="project" value="TreeGrafter"/>
</dbReference>
<dbReference type="PANTHER" id="PTHR16255:SF1">
    <property type="entry name" value="REQUIRED FOR MEIOTIC NUCLEAR DIVISION PROTEIN 1 HOMOLOG"/>
    <property type="match status" value="1"/>
</dbReference>
<evidence type="ECO:0000259" key="2">
    <source>
        <dbReference type="Pfam" id="PF02582"/>
    </source>
</evidence>
<organism evidence="3 4">
    <name type="scientific">Paralvinella palmiformis</name>
    <dbReference type="NCBI Taxonomy" id="53620"/>
    <lineage>
        <taxon>Eukaryota</taxon>
        <taxon>Metazoa</taxon>
        <taxon>Spiralia</taxon>
        <taxon>Lophotrochozoa</taxon>
        <taxon>Annelida</taxon>
        <taxon>Polychaeta</taxon>
        <taxon>Sedentaria</taxon>
        <taxon>Canalipalpata</taxon>
        <taxon>Terebellida</taxon>
        <taxon>Terebelliformia</taxon>
        <taxon>Alvinellidae</taxon>
        <taxon>Paralvinella</taxon>
    </lineage>
</organism>